<gene>
    <name evidence="3" type="ORF">P171DRAFT_503959</name>
</gene>
<comment type="caution">
    <text evidence="3">The sequence shown here is derived from an EMBL/GenBank/DDBJ whole genome shotgun (WGS) entry which is preliminary data.</text>
</comment>
<accession>A0A9P4PVA8</accession>
<dbReference type="AlphaFoldDB" id="A0A9P4PVA8"/>
<keyword evidence="4" id="KW-1185">Reference proteome</keyword>
<sequence length="259" mass="27194">MLNWELAALTVIAARSSYAAPAVIGVGVGSSCTNVSFTNSWLIADCLTKADSSTHIQSSVYLNNKITNDDGTLKKVDGSFLGSCNTYSLGGAKLTCSCQRSAGYTLTSALNLKEHIANYAGRLLSDLSGPPAVPPTSSAALFPSDPSWPLRFGDIACYSPDSDFCSRYPFSNPGTCGVGPGTKPESCYAVREPLSGHVYRAFAQLQVGAPSKAWRVEAYGDLACTEKVGSVEGEEQGTCKKLGGRAVAVKTVPLWNADV</sequence>
<feature type="chain" id="PRO_5040473528" description="Cyanovirin-N domain-containing protein" evidence="1">
    <location>
        <begin position="20"/>
        <end position="259"/>
    </location>
</feature>
<dbReference type="Pfam" id="PF08881">
    <property type="entry name" value="CVNH"/>
    <property type="match status" value="1"/>
</dbReference>
<feature type="signal peptide" evidence="1">
    <location>
        <begin position="1"/>
        <end position="19"/>
    </location>
</feature>
<proteinExistence type="predicted"/>
<evidence type="ECO:0000256" key="1">
    <source>
        <dbReference type="SAM" id="SignalP"/>
    </source>
</evidence>
<reference evidence="3" key="1">
    <citation type="journal article" date="2020" name="Stud. Mycol.">
        <title>101 Dothideomycetes genomes: a test case for predicting lifestyles and emergence of pathogens.</title>
        <authorList>
            <person name="Haridas S."/>
            <person name="Albert R."/>
            <person name="Binder M."/>
            <person name="Bloem J."/>
            <person name="Labutti K."/>
            <person name="Salamov A."/>
            <person name="Andreopoulos B."/>
            <person name="Baker S."/>
            <person name="Barry K."/>
            <person name="Bills G."/>
            <person name="Bluhm B."/>
            <person name="Cannon C."/>
            <person name="Castanera R."/>
            <person name="Culley D."/>
            <person name="Daum C."/>
            <person name="Ezra D."/>
            <person name="Gonzalez J."/>
            <person name="Henrissat B."/>
            <person name="Kuo A."/>
            <person name="Liang C."/>
            <person name="Lipzen A."/>
            <person name="Lutzoni F."/>
            <person name="Magnuson J."/>
            <person name="Mondo S."/>
            <person name="Nolan M."/>
            <person name="Ohm R."/>
            <person name="Pangilinan J."/>
            <person name="Park H.-J."/>
            <person name="Ramirez L."/>
            <person name="Alfaro M."/>
            <person name="Sun H."/>
            <person name="Tritt A."/>
            <person name="Yoshinaga Y."/>
            <person name="Zwiers L.-H."/>
            <person name="Turgeon B."/>
            <person name="Goodwin S."/>
            <person name="Spatafora J."/>
            <person name="Crous P."/>
            <person name="Grigoriev I."/>
        </authorList>
    </citation>
    <scope>NUCLEOTIDE SEQUENCE</scope>
    <source>
        <strain evidence="3">CBS 690.94</strain>
    </source>
</reference>
<dbReference type="OrthoDB" id="4672515at2759"/>
<keyword evidence="1" id="KW-0732">Signal</keyword>
<organism evidence="3 4">
    <name type="scientific">Karstenula rhodostoma CBS 690.94</name>
    <dbReference type="NCBI Taxonomy" id="1392251"/>
    <lineage>
        <taxon>Eukaryota</taxon>
        <taxon>Fungi</taxon>
        <taxon>Dikarya</taxon>
        <taxon>Ascomycota</taxon>
        <taxon>Pezizomycotina</taxon>
        <taxon>Dothideomycetes</taxon>
        <taxon>Pleosporomycetidae</taxon>
        <taxon>Pleosporales</taxon>
        <taxon>Massarineae</taxon>
        <taxon>Didymosphaeriaceae</taxon>
        <taxon>Karstenula</taxon>
    </lineage>
</organism>
<dbReference type="EMBL" id="MU001493">
    <property type="protein sequence ID" value="KAF2451096.1"/>
    <property type="molecule type" value="Genomic_DNA"/>
</dbReference>
<name>A0A9P4PVA8_9PLEO</name>
<dbReference type="InterPro" id="IPR011058">
    <property type="entry name" value="Cyanovirin-N"/>
</dbReference>
<feature type="domain" description="Cyanovirin-N" evidence="2">
    <location>
        <begin position="30"/>
        <end position="123"/>
    </location>
</feature>
<evidence type="ECO:0000313" key="4">
    <source>
        <dbReference type="Proteomes" id="UP000799764"/>
    </source>
</evidence>
<evidence type="ECO:0000259" key="2">
    <source>
        <dbReference type="Pfam" id="PF08881"/>
    </source>
</evidence>
<dbReference type="SUPFAM" id="SSF51322">
    <property type="entry name" value="Cyanovirin-N"/>
    <property type="match status" value="1"/>
</dbReference>
<dbReference type="Gene3D" id="2.30.60.10">
    <property type="entry name" value="Cyanovirin-N"/>
    <property type="match status" value="1"/>
</dbReference>
<dbReference type="Proteomes" id="UP000799764">
    <property type="component" value="Unassembled WGS sequence"/>
</dbReference>
<dbReference type="InterPro" id="IPR036673">
    <property type="entry name" value="Cyanovirin-N_sf"/>
</dbReference>
<evidence type="ECO:0000313" key="3">
    <source>
        <dbReference type="EMBL" id="KAF2451096.1"/>
    </source>
</evidence>
<protein>
    <recommendedName>
        <fullName evidence="2">Cyanovirin-N domain-containing protein</fullName>
    </recommendedName>
</protein>